<gene>
    <name evidence="7" type="ORF">ECRASSUSDP1_LOCUS28578</name>
</gene>
<dbReference type="SUPFAM" id="SSF57845">
    <property type="entry name" value="B-box zinc-binding domain"/>
    <property type="match status" value="1"/>
</dbReference>
<dbReference type="EMBL" id="CAMPGE010029479">
    <property type="protein sequence ID" value="CAI2386952.1"/>
    <property type="molecule type" value="Genomic_DNA"/>
</dbReference>
<evidence type="ECO:0000256" key="5">
    <source>
        <dbReference type="SAM" id="MobiDB-lite"/>
    </source>
</evidence>
<dbReference type="PROSITE" id="PS50119">
    <property type="entry name" value="ZF_BBOX"/>
    <property type="match status" value="1"/>
</dbReference>
<evidence type="ECO:0000256" key="1">
    <source>
        <dbReference type="ARBA" id="ARBA00022441"/>
    </source>
</evidence>
<dbReference type="SUPFAM" id="SSF117281">
    <property type="entry name" value="Kelch motif"/>
    <property type="match status" value="1"/>
</dbReference>
<dbReference type="SMART" id="SM00612">
    <property type="entry name" value="Kelch"/>
    <property type="match status" value="2"/>
</dbReference>
<keyword evidence="4" id="KW-0175">Coiled coil</keyword>
<dbReference type="Gene3D" id="3.30.160.60">
    <property type="entry name" value="Classic Zinc Finger"/>
    <property type="match status" value="1"/>
</dbReference>
<accession>A0AAD1Y9B3</accession>
<keyword evidence="3" id="KW-0862">Zinc</keyword>
<feature type="region of interest" description="Disordered" evidence="5">
    <location>
        <begin position="92"/>
        <end position="148"/>
    </location>
</feature>
<dbReference type="Gene3D" id="2.120.10.80">
    <property type="entry name" value="Kelch-type beta propeller"/>
    <property type="match status" value="1"/>
</dbReference>
<dbReference type="PANTHER" id="PTHR24412:SF489">
    <property type="entry name" value="RING FINGER DOMAIN AND KELCH REPEAT-CONTAINING PROTEIN DDB_G0271372"/>
    <property type="match status" value="1"/>
</dbReference>
<sequence>MNKINYCGNCFKTFTQSPRPHTSLDTFSDFQNNSSNSQTKRTPKSPQSPFKSPIDQISSPLITINPDLPYRDPKNTLCKDCLPLFTKSPNSGLKKTTSTLHKLKKPSNLSPNQEVQHNKKRSHSTNLKRRIRPNKPEKNEKEDKDFFLSKNEDEINSVSESQSQLNLIRNTIAKDIFRDEHSFEGKTISCKIHPEKNVEYICKTERMALCSKCLYSHYKEGHQITCIKEIFKNMNTMISEMEEKVLETVKRNKENLRDSESKLESFVSNKYHLLQNIKTVKSFLVYNYMSIDKKLQKIQQTIVDESKQQEDDLNIKIKRLNFQINKNAQFLDNLEQVKQKLENRSDGHQASQKKFANHIRNVLKAGRLVNEYRTLDLSEKFKVSFDQELSQAKKKFSDLKLNLEHDTKKEIDELLKNISEINKKAGIDIEVEPLQDKISDDRIRIPRWMTKTIAEFVDEEWKIHSINMKTHFFPFSRTVYLPNNDFLVIGGLNQIVEDKPKFSDQVLKVSEVIISPFQNFFTVNESPHMKRPRGCFASVFENGCVYVLGGFNYFDKELRACERLDTQGENKWEEIAKMTYSRKNPSACSVGSKIYVFGGGNVKCEGSNTIEQYTIDKNCWNLLKYRISKKVANCISTKVSDSKILILGGSVYDSPEDIAKSPYVFMFNYVGHKSIKQIKDAPMEIFSIYPPFIKKGEDDMLYIVNEDDKNNELNIVKYSVDKFLINLR</sequence>
<reference evidence="7" key="1">
    <citation type="submission" date="2023-07" db="EMBL/GenBank/DDBJ databases">
        <authorList>
            <consortium name="AG Swart"/>
            <person name="Singh M."/>
            <person name="Singh A."/>
            <person name="Seah K."/>
            <person name="Emmerich C."/>
        </authorList>
    </citation>
    <scope>NUCLEOTIDE SEQUENCE</scope>
    <source>
        <strain evidence="7">DP1</strain>
    </source>
</reference>
<dbReference type="Pfam" id="PF01344">
    <property type="entry name" value="Kelch_1"/>
    <property type="match status" value="2"/>
</dbReference>
<feature type="compositionally biased region" description="Basic and acidic residues" evidence="5">
    <location>
        <begin position="134"/>
        <end position="148"/>
    </location>
</feature>
<feature type="domain" description="B box-type" evidence="6">
    <location>
        <begin position="185"/>
        <end position="227"/>
    </location>
</feature>
<dbReference type="InterPro" id="IPR000315">
    <property type="entry name" value="Znf_B-box"/>
</dbReference>
<evidence type="ECO:0000256" key="3">
    <source>
        <dbReference type="PROSITE-ProRule" id="PRU00024"/>
    </source>
</evidence>
<evidence type="ECO:0000313" key="7">
    <source>
        <dbReference type="EMBL" id="CAI2386952.1"/>
    </source>
</evidence>
<keyword evidence="3" id="KW-0863">Zinc-finger</keyword>
<evidence type="ECO:0000313" key="8">
    <source>
        <dbReference type="Proteomes" id="UP001295684"/>
    </source>
</evidence>
<comment type="caution">
    <text evidence="7">The sequence shown here is derived from an EMBL/GenBank/DDBJ whole genome shotgun (WGS) entry which is preliminary data.</text>
</comment>
<dbReference type="InterPro" id="IPR015915">
    <property type="entry name" value="Kelch-typ_b-propeller"/>
</dbReference>
<dbReference type="GO" id="GO:0008270">
    <property type="term" value="F:zinc ion binding"/>
    <property type="evidence" value="ECO:0007669"/>
    <property type="project" value="UniProtKB-KW"/>
</dbReference>
<keyword evidence="2" id="KW-0677">Repeat</keyword>
<feature type="compositionally biased region" description="Low complexity" evidence="5">
    <location>
        <begin position="25"/>
        <end position="39"/>
    </location>
</feature>
<keyword evidence="8" id="KW-1185">Reference proteome</keyword>
<protein>
    <recommendedName>
        <fullName evidence="6">B box-type domain-containing protein</fullName>
    </recommendedName>
</protein>
<dbReference type="AlphaFoldDB" id="A0AAD1Y9B3"/>
<dbReference type="PANTHER" id="PTHR24412">
    <property type="entry name" value="KELCH PROTEIN"/>
    <property type="match status" value="1"/>
</dbReference>
<evidence type="ECO:0000256" key="4">
    <source>
        <dbReference type="SAM" id="Coils"/>
    </source>
</evidence>
<feature type="compositionally biased region" description="Basic residues" evidence="5">
    <location>
        <begin position="118"/>
        <end position="133"/>
    </location>
</feature>
<dbReference type="Proteomes" id="UP001295684">
    <property type="component" value="Unassembled WGS sequence"/>
</dbReference>
<feature type="region of interest" description="Disordered" evidence="5">
    <location>
        <begin position="21"/>
        <end position="59"/>
    </location>
</feature>
<name>A0AAD1Y9B3_EUPCR</name>
<organism evidence="7 8">
    <name type="scientific">Euplotes crassus</name>
    <dbReference type="NCBI Taxonomy" id="5936"/>
    <lineage>
        <taxon>Eukaryota</taxon>
        <taxon>Sar</taxon>
        <taxon>Alveolata</taxon>
        <taxon>Ciliophora</taxon>
        <taxon>Intramacronucleata</taxon>
        <taxon>Spirotrichea</taxon>
        <taxon>Hypotrichia</taxon>
        <taxon>Euplotida</taxon>
        <taxon>Euplotidae</taxon>
        <taxon>Moneuplotes</taxon>
    </lineage>
</organism>
<proteinExistence type="predicted"/>
<keyword evidence="3" id="KW-0479">Metal-binding</keyword>
<keyword evidence="1" id="KW-0880">Kelch repeat</keyword>
<feature type="coiled-coil region" evidence="4">
    <location>
        <begin position="303"/>
        <end position="351"/>
    </location>
</feature>
<dbReference type="CDD" id="cd19756">
    <property type="entry name" value="Bbox2"/>
    <property type="match status" value="1"/>
</dbReference>
<feature type="compositionally biased region" description="Polar residues" evidence="5">
    <location>
        <begin position="44"/>
        <end position="59"/>
    </location>
</feature>
<evidence type="ECO:0000256" key="2">
    <source>
        <dbReference type="ARBA" id="ARBA00022737"/>
    </source>
</evidence>
<evidence type="ECO:0000259" key="6">
    <source>
        <dbReference type="PROSITE" id="PS50119"/>
    </source>
</evidence>
<dbReference type="InterPro" id="IPR006652">
    <property type="entry name" value="Kelch_1"/>
</dbReference>